<accession>A0AAX4J9D8</accession>
<dbReference type="GeneID" id="90540324"/>
<sequence length="310" mass="37255">MFVILLIIDYGLGNDNPDFTSIKRFFYEPKRLLIKCKSKNNDYDKQKLYSFNKRHCACKHTSTLTDASLNKKIQSVNMQNISKFMDEMKKYNLKNSDILGNIDYYNRRIKCFDSLLRQWENENFNIAMTPEKVVFSNTNNHKKFMSDKIIHNRWMRNYNDLLKVYLPLIKNGIKNSSISQISKKTITKKIDSIMRAMSYFENLEPKNLRFDCYSNVVIFRYNLISYRFPYLFDYFDLSGRFVNLYEMIIIHDIDKEFNSINMINILSGISKKIEKLIKTRDEYINSIREMLKYLENLKNMKQVSLEYFEK</sequence>
<dbReference type="EMBL" id="CP142727">
    <property type="protein sequence ID" value="WUR02507.1"/>
    <property type="molecule type" value="Genomic_DNA"/>
</dbReference>
<evidence type="ECO:0000313" key="1">
    <source>
        <dbReference type="EMBL" id="WUR02507.1"/>
    </source>
</evidence>
<protein>
    <submittedName>
        <fullName evidence="1">Uncharacterized protein</fullName>
    </submittedName>
</protein>
<reference evidence="1" key="1">
    <citation type="journal article" date="2024" name="BMC Genomics">
        <title>Functional annotation of a divergent genome using sequence and structure-based similarity.</title>
        <authorList>
            <person name="Svedberg D."/>
            <person name="Winiger R.R."/>
            <person name="Berg A."/>
            <person name="Sharma H."/>
            <person name="Tellgren-Roth C."/>
            <person name="Debrunner-Vossbrinck B.A."/>
            <person name="Vossbrinck C.R."/>
            <person name="Barandun J."/>
        </authorList>
    </citation>
    <scope>NUCLEOTIDE SEQUENCE</scope>
    <source>
        <strain evidence="1">Illinois isolate</strain>
    </source>
</reference>
<name>A0AAX4J9D8_9MICR</name>
<evidence type="ECO:0000313" key="2">
    <source>
        <dbReference type="Proteomes" id="UP001334084"/>
    </source>
</evidence>
<gene>
    <name evidence="1" type="ORF">VNE69_02034</name>
</gene>
<dbReference type="AlphaFoldDB" id="A0AAX4J9D8"/>
<proteinExistence type="predicted"/>
<keyword evidence="2" id="KW-1185">Reference proteome</keyword>
<dbReference type="Proteomes" id="UP001334084">
    <property type="component" value="Chromosome 2"/>
</dbReference>
<dbReference type="RefSeq" id="XP_065328652.1">
    <property type="nucleotide sequence ID" value="XM_065472580.1"/>
</dbReference>
<dbReference type="KEGG" id="vnx:VNE69_02034"/>
<organism evidence="1 2">
    <name type="scientific">Vairimorpha necatrix</name>
    <dbReference type="NCBI Taxonomy" id="6039"/>
    <lineage>
        <taxon>Eukaryota</taxon>
        <taxon>Fungi</taxon>
        <taxon>Fungi incertae sedis</taxon>
        <taxon>Microsporidia</taxon>
        <taxon>Nosematidae</taxon>
        <taxon>Vairimorpha</taxon>
    </lineage>
</organism>